<dbReference type="EMBL" id="JBHSFP010000020">
    <property type="protein sequence ID" value="MFC4534127.1"/>
    <property type="molecule type" value="Genomic_DNA"/>
</dbReference>
<dbReference type="InterPro" id="IPR013783">
    <property type="entry name" value="Ig-like_fold"/>
</dbReference>
<dbReference type="SMART" id="SM00060">
    <property type="entry name" value="FN3"/>
    <property type="match status" value="2"/>
</dbReference>
<keyword evidence="1" id="KW-0119">Carbohydrate metabolism</keyword>
<dbReference type="Gene3D" id="2.60.40.10">
    <property type="entry name" value="Immunoglobulins"/>
    <property type="match status" value="2"/>
</dbReference>
<evidence type="ECO:0000313" key="9">
    <source>
        <dbReference type="Proteomes" id="UP001596004"/>
    </source>
</evidence>
<dbReference type="CDD" id="cd00063">
    <property type="entry name" value="FN3"/>
    <property type="match status" value="2"/>
</dbReference>
<evidence type="ECO:0000259" key="6">
    <source>
        <dbReference type="PROSITE" id="PS50853"/>
    </source>
</evidence>
<evidence type="ECO:0000256" key="3">
    <source>
        <dbReference type="ARBA" id="ARBA00023326"/>
    </source>
</evidence>
<dbReference type="Gene3D" id="2.60.40.290">
    <property type="match status" value="1"/>
</dbReference>
<dbReference type="InterPro" id="IPR008965">
    <property type="entry name" value="CBM2/CBM3_carb-bd_dom_sf"/>
</dbReference>
<feature type="domain" description="Fibronectin type-III" evidence="6">
    <location>
        <begin position="181"/>
        <end position="273"/>
    </location>
</feature>
<proteinExistence type="predicted"/>
<dbReference type="PROSITE" id="PS51173">
    <property type="entry name" value="CBM2"/>
    <property type="match status" value="1"/>
</dbReference>
<evidence type="ECO:0000256" key="2">
    <source>
        <dbReference type="ARBA" id="ARBA00023295"/>
    </source>
</evidence>
<evidence type="ECO:0000256" key="5">
    <source>
        <dbReference type="SAM" id="SignalP"/>
    </source>
</evidence>
<dbReference type="InterPro" id="IPR001919">
    <property type="entry name" value="CBD2"/>
</dbReference>
<sequence length="382" mass="39167">MRVHRSRLAAASLGAALLLGAGTSLAWADAAVPGRAGGPTPPIPAPVPTLPPTITPTPSGPDITPPSRPGDIAPRIVYLNNAAGLSWTPSTDDDAVAGYQVYVRKDGAFSRANVVMTNVGASSVTATVGDLAGNRDYLFYVVAVDAAGNLSEPSDLVTARAMVEPPAPLPSPGPDMASPTAPYGVGVAGGLSVPGGVTLYWSQSSDPGGSAIRYDVYHRTPTGYQYDSENSIPRAIVSGLVGGRPYTFQIVARDTAGNLSAPSAPFTAVAQPETPPAPCGVVYSATTWPGGFTTSVKITNLGVVTVSGWKLAFSFPLAEQRLTGGWSAIWTQSGKDVTAAAPDWNKDLDPGESVYAGFYGTYTGENPAPASFTLNGTTCAPR</sequence>
<evidence type="ECO:0000256" key="4">
    <source>
        <dbReference type="SAM" id="MobiDB-lite"/>
    </source>
</evidence>
<feature type="compositionally biased region" description="Pro residues" evidence="4">
    <location>
        <begin position="39"/>
        <end position="68"/>
    </location>
</feature>
<keyword evidence="2" id="KW-0326">Glycosidase</keyword>
<reference evidence="9" key="1">
    <citation type="journal article" date="2019" name="Int. J. Syst. Evol. Microbiol.">
        <title>The Global Catalogue of Microorganisms (GCM) 10K type strain sequencing project: providing services to taxonomists for standard genome sequencing and annotation.</title>
        <authorList>
            <consortium name="The Broad Institute Genomics Platform"/>
            <consortium name="The Broad Institute Genome Sequencing Center for Infectious Disease"/>
            <person name="Wu L."/>
            <person name="Ma J."/>
        </authorList>
    </citation>
    <scope>NUCLEOTIDE SEQUENCE [LARGE SCALE GENOMIC DNA]</scope>
    <source>
        <strain evidence="9">CGMCC 4.7132</strain>
    </source>
</reference>
<feature type="chain" id="PRO_5046320695" evidence="5">
    <location>
        <begin position="27"/>
        <end position="382"/>
    </location>
</feature>
<comment type="caution">
    <text evidence="8">The sequence shown here is derived from an EMBL/GenBank/DDBJ whole genome shotgun (WGS) entry which is preliminary data.</text>
</comment>
<dbReference type="InterPro" id="IPR003961">
    <property type="entry name" value="FN3_dom"/>
</dbReference>
<keyword evidence="2" id="KW-0378">Hydrolase</keyword>
<dbReference type="Pfam" id="PF00041">
    <property type="entry name" value="fn3"/>
    <property type="match status" value="2"/>
</dbReference>
<keyword evidence="9" id="KW-1185">Reference proteome</keyword>
<dbReference type="InterPro" id="IPR012291">
    <property type="entry name" value="CBM2_carb-bd_dom_sf"/>
</dbReference>
<feature type="domain" description="CBM2" evidence="7">
    <location>
        <begin position="272"/>
        <end position="382"/>
    </location>
</feature>
<dbReference type="SUPFAM" id="SSF49265">
    <property type="entry name" value="Fibronectin type III"/>
    <property type="match status" value="1"/>
</dbReference>
<evidence type="ECO:0000256" key="1">
    <source>
        <dbReference type="ARBA" id="ARBA00023277"/>
    </source>
</evidence>
<accession>A0ABV9CMQ7</accession>
<dbReference type="Pfam" id="PF00553">
    <property type="entry name" value="CBM_2"/>
    <property type="match status" value="1"/>
</dbReference>
<dbReference type="SUPFAM" id="SSF49384">
    <property type="entry name" value="Carbohydrate-binding domain"/>
    <property type="match status" value="1"/>
</dbReference>
<dbReference type="RefSeq" id="WP_380844248.1">
    <property type="nucleotide sequence ID" value="NZ_JBHSFP010000020.1"/>
</dbReference>
<feature type="domain" description="Fibronectin type-III" evidence="6">
    <location>
        <begin position="68"/>
        <end position="166"/>
    </location>
</feature>
<evidence type="ECO:0000313" key="8">
    <source>
        <dbReference type="EMBL" id="MFC4534127.1"/>
    </source>
</evidence>
<dbReference type="Proteomes" id="UP001596004">
    <property type="component" value="Unassembled WGS sequence"/>
</dbReference>
<dbReference type="PROSITE" id="PS50853">
    <property type="entry name" value="FN3"/>
    <property type="match status" value="2"/>
</dbReference>
<protein>
    <submittedName>
        <fullName evidence="8">Cellulose binding domain-containing protein</fullName>
    </submittedName>
</protein>
<keyword evidence="5" id="KW-0732">Signal</keyword>
<name>A0ABV9CMQ7_9ACTN</name>
<organism evidence="8 9">
    <name type="scientific">Sphaerisporangium dianthi</name>
    <dbReference type="NCBI Taxonomy" id="1436120"/>
    <lineage>
        <taxon>Bacteria</taxon>
        <taxon>Bacillati</taxon>
        <taxon>Actinomycetota</taxon>
        <taxon>Actinomycetes</taxon>
        <taxon>Streptosporangiales</taxon>
        <taxon>Streptosporangiaceae</taxon>
        <taxon>Sphaerisporangium</taxon>
    </lineage>
</organism>
<dbReference type="SMART" id="SM00637">
    <property type="entry name" value="CBD_II"/>
    <property type="match status" value="1"/>
</dbReference>
<evidence type="ECO:0000259" key="7">
    <source>
        <dbReference type="PROSITE" id="PS51173"/>
    </source>
</evidence>
<feature type="region of interest" description="Disordered" evidence="4">
    <location>
        <begin position="37"/>
        <end position="70"/>
    </location>
</feature>
<gene>
    <name evidence="8" type="ORF">ACFO60_25480</name>
</gene>
<feature type="signal peptide" evidence="5">
    <location>
        <begin position="1"/>
        <end position="26"/>
    </location>
</feature>
<keyword evidence="3" id="KW-0624">Polysaccharide degradation</keyword>
<dbReference type="InterPro" id="IPR036116">
    <property type="entry name" value="FN3_sf"/>
</dbReference>